<evidence type="ECO:0000256" key="4">
    <source>
        <dbReference type="ARBA" id="ARBA00022679"/>
    </source>
</evidence>
<dbReference type="Gene3D" id="3.40.50.150">
    <property type="entry name" value="Vaccinia Virus protein VP39"/>
    <property type="match status" value="1"/>
</dbReference>
<evidence type="ECO:0000256" key="3">
    <source>
        <dbReference type="ARBA" id="ARBA00022603"/>
    </source>
</evidence>
<sequence length="614" mass="68102">MVVADTAQAAAWSGSWTRPKGEGESTRYLFIGNVGPSSGVSVEELRDRLGSLGLQAQAEVVPASSAGAGKGKSSKSKNKSKKPPSHVFAAFGTPEDAQKAKGELAREGVGGKRLVLDYALYCPPRASASKMVEEEVGLRAEDLGIEGLLLIKDFVTEEEEASLLSGLDEAGEWKSLARRRVKHFGFEFDYSIRGVHPDREIVPFPTCVNVVTDRISRVPGVTNENFDQLTVNEYPPGVGLSPHVDTHSAFVNDILSLSLGSTAIMEFRKGDDHRRLFLPRRALLAMTGESRFAWQHYIPHRKTDRVRGEVFKRTTRTSITFRTVRREGSCECSFPEQCDSQGAALPPTRMLEKAKATAEAMLDTARKFPAMERDHVHGVYDSIAGHFSATRFAIWPEVRRFLDAMPEHSIVADIGCGNGKYLGAAKHCCVVGGDLSFELVQLCRSRGHDVVQLDCVRPPYRKDLFDGVISIAVLHHMSTFERRLAAMTSIVKLLRPGGLALITVWALEQEEAKKVKKWKELEHADAGNDKGVAVLGKDYLVPWNVPFHRPEAAKAGKAESGKIDEMKGTVVFERFYHVFQEGELEYLVNYIPDVSIVRCVYDRSNWCITVQRDR</sequence>
<dbReference type="EMBL" id="CP151514">
    <property type="protein sequence ID" value="WZN66091.1"/>
    <property type="molecule type" value="Genomic_DNA"/>
</dbReference>
<keyword evidence="17" id="KW-0560">Oxidoreductase</keyword>
<dbReference type="GO" id="GO:0006400">
    <property type="term" value="P:tRNA modification"/>
    <property type="evidence" value="ECO:0007669"/>
    <property type="project" value="UniProtKB-ARBA"/>
</dbReference>
<evidence type="ECO:0000256" key="10">
    <source>
        <dbReference type="ARBA" id="ARBA00045506"/>
    </source>
</evidence>
<dbReference type="GO" id="GO:0008757">
    <property type="term" value="F:S-adenosylmethionine-dependent methyltransferase activity"/>
    <property type="evidence" value="ECO:0007669"/>
    <property type="project" value="InterPro"/>
</dbReference>
<dbReference type="InterPro" id="IPR051422">
    <property type="entry name" value="AlkB_tRNA_MeTrf/Diox"/>
</dbReference>
<protein>
    <recommendedName>
        <fullName evidence="2">tRNA (carboxymethyluridine(34)-5-O)-methyltransferase</fullName>
        <ecNumber evidence="2">2.1.1.229</ecNumber>
    </recommendedName>
    <alternativeName>
        <fullName evidence="11">Alkylated DNA repair protein alkB homolog 8</fullName>
    </alternativeName>
    <alternativeName>
        <fullName evidence="12">S-adenosyl-L-methionine-dependent tRNA methyltransferase ALKBH8</fullName>
    </alternativeName>
</protein>
<dbReference type="Gene3D" id="3.30.70.330">
    <property type="match status" value="1"/>
</dbReference>
<dbReference type="SUPFAM" id="SSF51197">
    <property type="entry name" value="Clavaminate synthase-like"/>
    <property type="match status" value="1"/>
</dbReference>
<dbReference type="AlphaFoldDB" id="A0AAX4PJR3"/>
<keyword evidence="3" id="KW-0489">Methyltransferase</keyword>
<dbReference type="Gene3D" id="2.60.120.590">
    <property type="entry name" value="Alpha-ketoglutarate-dependent dioxygenase AlkB-like"/>
    <property type="match status" value="1"/>
</dbReference>
<dbReference type="InterPro" id="IPR037151">
    <property type="entry name" value="AlkB-like_sf"/>
</dbReference>
<evidence type="ECO:0000256" key="11">
    <source>
        <dbReference type="ARBA" id="ARBA00049786"/>
    </source>
</evidence>
<dbReference type="PROSITE" id="PS50102">
    <property type="entry name" value="RRM"/>
    <property type="match status" value="1"/>
</dbReference>
<keyword evidence="4" id="KW-0808">Transferase</keyword>
<dbReference type="InterPro" id="IPR013216">
    <property type="entry name" value="Methyltransf_11"/>
</dbReference>
<feature type="region of interest" description="Disordered" evidence="14">
    <location>
        <begin position="1"/>
        <end position="23"/>
    </location>
</feature>
<dbReference type="InterPro" id="IPR005123">
    <property type="entry name" value="Oxoglu/Fe-dep_dioxygenase_dom"/>
</dbReference>
<dbReference type="PROSITE" id="PS51471">
    <property type="entry name" value="FE2OG_OXY"/>
    <property type="match status" value="1"/>
</dbReference>
<evidence type="ECO:0000256" key="7">
    <source>
        <dbReference type="ARBA" id="ARBA00023004"/>
    </source>
</evidence>
<feature type="domain" description="Fe2OG dioxygenase" evidence="16">
    <location>
        <begin position="225"/>
        <end position="325"/>
    </location>
</feature>
<comment type="catalytic activity">
    <reaction evidence="9">
        <text>5-(carboxymethyl)uridine(34) in tRNA + S-adenosyl-L-methionine = 5-(2-methoxy-2-oxoethyl)uridine(34) in tRNA + S-adenosyl-L-homocysteine</text>
        <dbReference type="Rhea" id="RHEA:43208"/>
        <dbReference type="Rhea" id="RHEA-COMP:10407"/>
        <dbReference type="Rhea" id="RHEA-COMP:10408"/>
        <dbReference type="ChEBI" id="CHEBI:57856"/>
        <dbReference type="ChEBI" id="CHEBI:59789"/>
        <dbReference type="ChEBI" id="CHEBI:74851"/>
        <dbReference type="ChEBI" id="CHEBI:74882"/>
        <dbReference type="EC" id="2.1.1.229"/>
    </reaction>
</comment>
<dbReference type="Pfam" id="PF13532">
    <property type="entry name" value="2OG-FeII_Oxy_2"/>
    <property type="match status" value="1"/>
</dbReference>
<evidence type="ECO:0000256" key="13">
    <source>
        <dbReference type="PROSITE-ProRule" id="PRU00176"/>
    </source>
</evidence>
<evidence type="ECO:0000313" key="17">
    <source>
        <dbReference type="EMBL" id="WZN66091.1"/>
    </source>
</evidence>
<keyword evidence="5" id="KW-0862">Zinc</keyword>
<dbReference type="InterPro" id="IPR029063">
    <property type="entry name" value="SAM-dependent_MTases_sf"/>
</dbReference>
<dbReference type="GO" id="GO:0051213">
    <property type="term" value="F:dioxygenase activity"/>
    <property type="evidence" value="ECO:0007669"/>
    <property type="project" value="UniProtKB-KW"/>
</dbReference>
<evidence type="ECO:0000256" key="1">
    <source>
        <dbReference type="ARBA" id="ARBA00007879"/>
    </source>
</evidence>
<evidence type="ECO:0000256" key="9">
    <source>
        <dbReference type="ARBA" id="ARBA00034996"/>
    </source>
</evidence>
<evidence type="ECO:0000256" key="6">
    <source>
        <dbReference type="ARBA" id="ARBA00022884"/>
    </source>
</evidence>
<evidence type="ECO:0000256" key="14">
    <source>
        <dbReference type="SAM" id="MobiDB-lite"/>
    </source>
</evidence>
<gene>
    <name evidence="17" type="ORF">HKI87_14g76540</name>
</gene>
<reference evidence="17 18" key="1">
    <citation type="submission" date="2024-03" db="EMBL/GenBank/DDBJ databases">
        <title>Complete genome sequence of the green alga Chloropicon roscoffensis RCC1871.</title>
        <authorList>
            <person name="Lemieux C."/>
            <person name="Pombert J.-F."/>
            <person name="Otis C."/>
            <person name="Turmel M."/>
        </authorList>
    </citation>
    <scope>NUCLEOTIDE SEQUENCE [LARGE SCALE GENOMIC DNA]</scope>
    <source>
        <strain evidence="17 18">RCC1871</strain>
    </source>
</reference>
<keyword evidence="6 13" id="KW-0694">RNA-binding</keyword>
<dbReference type="CDD" id="cd02440">
    <property type="entry name" value="AdoMet_MTases"/>
    <property type="match status" value="1"/>
</dbReference>
<keyword evidence="7" id="KW-0408">Iron</keyword>
<evidence type="ECO:0000256" key="8">
    <source>
        <dbReference type="ARBA" id="ARBA00023268"/>
    </source>
</evidence>
<feature type="region of interest" description="Disordered" evidence="14">
    <location>
        <begin position="63"/>
        <end position="89"/>
    </location>
</feature>
<dbReference type="EC" id="2.1.1.229" evidence="2"/>
<dbReference type="InterPro" id="IPR000504">
    <property type="entry name" value="RRM_dom"/>
</dbReference>
<dbReference type="SUPFAM" id="SSF54928">
    <property type="entry name" value="RNA-binding domain, RBD"/>
    <property type="match status" value="1"/>
</dbReference>
<keyword evidence="18" id="KW-1185">Reference proteome</keyword>
<evidence type="ECO:0000256" key="2">
    <source>
        <dbReference type="ARBA" id="ARBA00012808"/>
    </source>
</evidence>
<evidence type="ECO:0000256" key="5">
    <source>
        <dbReference type="ARBA" id="ARBA00022833"/>
    </source>
</evidence>
<feature type="domain" description="RRM" evidence="15">
    <location>
        <begin position="27"/>
        <end position="121"/>
    </location>
</feature>
<evidence type="ECO:0000259" key="15">
    <source>
        <dbReference type="PROSITE" id="PS50102"/>
    </source>
</evidence>
<dbReference type="PANTHER" id="PTHR13069">
    <property type="entry name" value="ALKYLATED DNA REPAIR PROTEIN ALKB HOMOLOG 8"/>
    <property type="match status" value="1"/>
</dbReference>
<dbReference type="PANTHER" id="PTHR13069:SF21">
    <property type="entry name" value="ALKYLATED DNA REPAIR PROTEIN ALKB HOMOLOG 8"/>
    <property type="match status" value="1"/>
</dbReference>
<keyword evidence="8" id="KW-0511">Multifunctional enzyme</keyword>
<dbReference type="Pfam" id="PF08241">
    <property type="entry name" value="Methyltransf_11"/>
    <property type="match status" value="1"/>
</dbReference>
<dbReference type="GO" id="GO:0106335">
    <property type="term" value="F:tRNA (5-carboxymethyluridine(34)-5-O)-methyltransferase activity"/>
    <property type="evidence" value="ECO:0007669"/>
    <property type="project" value="UniProtKB-EC"/>
</dbReference>
<dbReference type="GO" id="GO:0032259">
    <property type="term" value="P:methylation"/>
    <property type="evidence" value="ECO:0007669"/>
    <property type="project" value="UniProtKB-KW"/>
</dbReference>
<dbReference type="Proteomes" id="UP001472866">
    <property type="component" value="Chromosome 14"/>
</dbReference>
<dbReference type="InterPro" id="IPR012677">
    <property type="entry name" value="Nucleotide-bd_a/b_plait_sf"/>
</dbReference>
<comment type="similarity">
    <text evidence="1">Belongs to the alkB family.</text>
</comment>
<name>A0AAX4PJR3_9CHLO</name>
<evidence type="ECO:0000256" key="12">
    <source>
        <dbReference type="ARBA" id="ARBA00049802"/>
    </source>
</evidence>
<evidence type="ECO:0000313" key="18">
    <source>
        <dbReference type="Proteomes" id="UP001472866"/>
    </source>
</evidence>
<keyword evidence="17" id="KW-0223">Dioxygenase</keyword>
<dbReference type="SUPFAM" id="SSF53335">
    <property type="entry name" value="S-adenosyl-L-methionine-dependent methyltransferases"/>
    <property type="match status" value="1"/>
</dbReference>
<dbReference type="GO" id="GO:0003723">
    <property type="term" value="F:RNA binding"/>
    <property type="evidence" value="ECO:0007669"/>
    <property type="project" value="UniProtKB-UniRule"/>
</dbReference>
<proteinExistence type="inferred from homology"/>
<feature type="compositionally biased region" description="Basic residues" evidence="14">
    <location>
        <begin position="72"/>
        <end position="84"/>
    </location>
</feature>
<dbReference type="InterPro" id="IPR027450">
    <property type="entry name" value="AlkB-like"/>
</dbReference>
<evidence type="ECO:0000259" key="16">
    <source>
        <dbReference type="PROSITE" id="PS51471"/>
    </source>
</evidence>
<dbReference type="InterPro" id="IPR035979">
    <property type="entry name" value="RBD_domain_sf"/>
</dbReference>
<organism evidence="17 18">
    <name type="scientific">Chloropicon roscoffensis</name>
    <dbReference type="NCBI Taxonomy" id="1461544"/>
    <lineage>
        <taxon>Eukaryota</taxon>
        <taxon>Viridiplantae</taxon>
        <taxon>Chlorophyta</taxon>
        <taxon>Chloropicophyceae</taxon>
        <taxon>Chloropicales</taxon>
        <taxon>Chloropicaceae</taxon>
        <taxon>Chloropicon</taxon>
    </lineage>
</organism>
<accession>A0AAX4PJR3</accession>
<comment type="function">
    <text evidence="10">Catalyzes the methylation of 5-carboxymethyl uridine to 5-methylcarboxymethyl uridine at the wobble position of the anticodon loop in tRNA via its methyltransferase domain. Catalyzes the last step in the formation of 5-methylcarboxymethyl uridine at the wobble position of the anticodon loop in target tRNA. Has a preference for tRNA(Arg) and tRNA(Glu), and does not bind tRNA(Lys). Binds tRNA and catalyzes the iron and alpha-ketoglutarate dependent hydroxylation of 5-methylcarboxymethyl uridine at the wobble position of the anticodon loop in tRNA via its dioxygenase domain, giving rise to 5-(S)-methoxycarbonylhydroxymethyluridine; has a preference for tRNA(Gly). Required for normal survival after DNA damage. May inhibit apoptosis and promote cell survival and angiogenesis.</text>
</comment>